<feature type="transmembrane region" description="Helical" evidence="1">
    <location>
        <begin position="183"/>
        <end position="203"/>
    </location>
</feature>
<dbReference type="STRING" id="1090615.SAMN04515671_3904"/>
<proteinExistence type="predicted"/>
<keyword evidence="4" id="KW-1185">Reference proteome</keyword>
<dbReference type="OrthoDB" id="9969806at2"/>
<evidence type="ECO:0000256" key="2">
    <source>
        <dbReference type="SAM" id="SignalP"/>
    </source>
</evidence>
<evidence type="ECO:0000313" key="3">
    <source>
        <dbReference type="EMBL" id="SDP36694.1"/>
    </source>
</evidence>
<keyword evidence="1" id="KW-0812">Transmembrane</keyword>
<reference evidence="3 4" key="1">
    <citation type="submission" date="2016-10" db="EMBL/GenBank/DDBJ databases">
        <authorList>
            <person name="de Groot N.N."/>
        </authorList>
    </citation>
    <scope>NUCLEOTIDE SEQUENCE [LARGE SCALE GENOMIC DNA]</scope>
    <source>
        <strain evidence="4">P4-7,KCTC 19426,CECT 7604</strain>
    </source>
</reference>
<protein>
    <submittedName>
        <fullName evidence="3">Uncharacterized protein</fullName>
    </submittedName>
</protein>
<keyword evidence="1" id="KW-1133">Transmembrane helix</keyword>
<sequence length="212" mass="21847">MTILPVALVALALFGSFAGPQTPPVDPGLDVSDRMPGVVHVLGPGQTAQWPIGVTTSAVRLESLSVRVTTPSGQDSRLNGSLSFSVRGCTSRWLGANCPAIAIDVAPTMTAVAWHNHQAEIQLPDGTVPRDVELLLAVSLAADATNAVRGERGQVVIEVSALGEPVDGHVGPGNWLPSTGLALYPPVLVACAAIAAGLALAAMGKRWAESRR</sequence>
<dbReference type="AlphaFoldDB" id="A0A1H0S4S8"/>
<dbReference type="EMBL" id="LT629710">
    <property type="protein sequence ID" value="SDP36694.1"/>
    <property type="molecule type" value="Genomic_DNA"/>
</dbReference>
<keyword evidence="1" id="KW-0472">Membrane</keyword>
<dbReference type="Proteomes" id="UP000198741">
    <property type="component" value="Chromosome I"/>
</dbReference>
<organism evidence="3 4">
    <name type="scientific">Nakamurella panacisegetis</name>
    <dbReference type="NCBI Taxonomy" id="1090615"/>
    <lineage>
        <taxon>Bacteria</taxon>
        <taxon>Bacillati</taxon>
        <taxon>Actinomycetota</taxon>
        <taxon>Actinomycetes</taxon>
        <taxon>Nakamurellales</taxon>
        <taxon>Nakamurellaceae</taxon>
        <taxon>Nakamurella</taxon>
    </lineage>
</organism>
<dbReference type="RefSeq" id="WP_090479235.1">
    <property type="nucleotide sequence ID" value="NZ_LT629710.1"/>
</dbReference>
<feature type="signal peptide" evidence="2">
    <location>
        <begin position="1"/>
        <end position="18"/>
    </location>
</feature>
<evidence type="ECO:0000256" key="1">
    <source>
        <dbReference type="SAM" id="Phobius"/>
    </source>
</evidence>
<evidence type="ECO:0000313" key="4">
    <source>
        <dbReference type="Proteomes" id="UP000198741"/>
    </source>
</evidence>
<feature type="chain" id="PRO_5038353413" evidence="2">
    <location>
        <begin position="19"/>
        <end position="212"/>
    </location>
</feature>
<accession>A0A1H0S4S8</accession>
<gene>
    <name evidence="3" type="ORF">SAMN04515671_3904</name>
</gene>
<name>A0A1H0S4S8_9ACTN</name>
<keyword evidence="2" id="KW-0732">Signal</keyword>